<proteinExistence type="predicted"/>
<keyword evidence="1" id="KW-0812">Transmembrane</keyword>
<evidence type="ECO:0000313" key="2">
    <source>
        <dbReference type="EMBL" id="MPC66266.1"/>
    </source>
</evidence>
<gene>
    <name evidence="2" type="ORF">E2C01_060413</name>
</gene>
<keyword evidence="3" id="KW-1185">Reference proteome</keyword>
<evidence type="ECO:0000256" key="1">
    <source>
        <dbReference type="SAM" id="Phobius"/>
    </source>
</evidence>
<comment type="caution">
    <text evidence="2">The sequence shown here is derived from an EMBL/GenBank/DDBJ whole genome shotgun (WGS) entry which is preliminary data.</text>
</comment>
<reference evidence="2 3" key="1">
    <citation type="submission" date="2019-05" db="EMBL/GenBank/DDBJ databases">
        <title>Another draft genome of Portunus trituberculatus and its Hox gene families provides insights of decapod evolution.</title>
        <authorList>
            <person name="Jeong J.-H."/>
            <person name="Song I."/>
            <person name="Kim S."/>
            <person name="Choi T."/>
            <person name="Kim D."/>
            <person name="Ryu S."/>
            <person name="Kim W."/>
        </authorList>
    </citation>
    <scope>NUCLEOTIDE SEQUENCE [LARGE SCALE GENOMIC DNA]</scope>
    <source>
        <tissue evidence="2">Muscle</tissue>
    </source>
</reference>
<keyword evidence="1" id="KW-0472">Membrane</keyword>
<name>A0A5B7H8N0_PORTR</name>
<dbReference type="Proteomes" id="UP000324222">
    <property type="component" value="Unassembled WGS sequence"/>
</dbReference>
<organism evidence="2 3">
    <name type="scientific">Portunus trituberculatus</name>
    <name type="common">Swimming crab</name>
    <name type="synonym">Neptunus trituberculatus</name>
    <dbReference type="NCBI Taxonomy" id="210409"/>
    <lineage>
        <taxon>Eukaryota</taxon>
        <taxon>Metazoa</taxon>
        <taxon>Ecdysozoa</taxon>
        <taxon>Arthropoda</taxon>
        <taxon>Crustacea</taxon>
        <taxon>Multicrustacea</taxon>
        <taxon>Malacostraca</taxon>
        <taxon>Eumalacostraca</taxon>
        <taxon>Eucarida</taxon>
        <taxon>Decapoda</taxon>
        <taxon>Pleocyemata</taxon>
        <taxon>Brachyura</taxon>
        <taxon>Eubrachyura</taxon>
        <taxon>Portunoidea</taxon>
        <taxon>Portunidae</taxon>
        <taxon>Portuninae</taxon>
        <taxon>Portunus</taxon>
    </lineage>
</organism>
<dbReference type="AlphaFoldDB" id="A0A5B7H8N0"/>
<evidence type="ECO:0000313" key="3">
    <source>
        <dbReference type="Proteomes" id="UP000324222"/>
    </source>
</evidence>
<protein>
    <submittedName>
        <fullName evidence="2">Uncharacterized protein</fullName>
    </submittedName>
</protein>
<keyword evidence="1" id="KW-1133">Transmembrane helix</keyword>
<feature type="transmembrane region" description="Helical" evidence="1">
    <location>
        <begin position="6"/>
        <end position="38"/>
    </location>
</feature>
<sequence>MTCCILAVVLAVAVLVVVVMVVLVVVVVVMGHTLAFPLTSTRTCRKKHDARHASAIGLRTPPIVSDAGRLAGGQRRLL</sequence>
<dbReference type="EMBL" id="VSRR010024544">
    <property type="protein sequence ID" value="MPC66266.1"/>
    <property type="molecule type" value="Genomic_DNA"/>
</dbReference>
<accession>A0A5B7H8N0</accession>